<keyword evidence="1" id="KW-0646">Protease inhibitor</keyword>
<dbReference type="CDD" id="cd00042">
    <property type="entry name" value="CY"/>
    <property type="match status" value="1"/>
</dbReference>
<dbReference type="Gene3D" id="3.10.450.10">
    <property type="match status" value="1"/>
</dbReference>
<evidence type="ECO:0000256" key="1">
    <source>
        <dbReference type="ARBA" id="ARBA00022690"/>
    </source>
</evidence>
<dbReference type="SUPFAM" id="SSF54403">
    <property type="entry name" value="Cystatin/monellin"/>
    <property type="match status" value="1"/>
</dbReference>
<organism evidence="4 5">
    <name type="scientific">Citrullus colocynthis</name>
    <name type="common">colocynth</name>
    <dbReference type="NCBI Taxonomy" id="252529"/>
    <lineage>
        <taxon>Eukaryota</taxon>
        <taxon>Viridiplantae</taxon>
        <taxon>Streptophyta</taxon>
        <taxon>Embryophyta</taxon>
        <taxon>Tracheophyta</taxon>
        <taxon>Spermatophyta</taxon>
        <taxon>Magnoliopsida</taxon>
        <taxon>eudicotyledons</taxon>
        <taxon>Gunneridae</taxon>
        <taxon>Pentapetalae</taxon>
        <taxon>rosids</taxon>
        <taxon>fabids</taxon>
        <taxon>Cucurbitales</taxon>
        <taxon>Cucurbitaceae</taxon>
        <taxon>Benincaseae</taxon>
        <taxon>Citrullus</taxon>
    </lineage>
</organism>
<dbReference type="InterPro" id="IPR046350">
    <property type="entry name" value="Cystatin_sf"/>
</dbReference>
<name>A0ABP0XU85_9ROSI</name>
<sequence>MLGGWAFYSKPKLTECNLPAKWAEQNAFYCHDDVPLMQSATIGSATTSVPTSALTPAPPLLGGYQPIKDVKDPHIEDIGKWAVEEYKKQHHIKSIFEFKDVVSGESAVVTGIKYRLIVIVRSGGLILRYQTIVWEKAWEHFRQLGSFKLYNH</sequence>
<protein>
    <recommendedName>
        <fullName evidence="3">Cystatin domain-containing protein</fullName>
    </recommendedName>
</protein>
<keyword evidence="5" id="KW-1185">Reference proteome</keyword>
<dbReference type="PANTHER" id="PTHR47364">
    <property type="entry name" value="CYSTEINE PROTEINASE INHIBITOR 5"/>
    <property type="match status" value="1"/>
</dbReference>
<dbReference type="PANTHER" id="PTHR47364:SF2">
    <property type="entry name" value="CYSTEINE PROTEINASE INHIBITOR 5"/>
    <property type="match status" value="1"/>
</dbReference>
<gene>
    <name evidence="4" type="ORF">CITCOLO1_LOCUS3382</name>
</gene>
<evidence type="ECO:0000313" key="5">
    <source>
        <dbReference type="Proteomes" id="UP001642487"/>
    </source>
</evidence>
<dbReference type="EMBL" id="OZ021744">
    <property type="protein sequence ID" value="CAK9311717.1"/>
    <property type="molecule type" value="Genomic_DNA"/>
</dbReference>
<reference evidence="4 5" key="1">
    <citation type="submission" date="2024-03" db="EMBL/GenBank/DDBJ databases">
        <authorList>
            <person name="Gkanogiannis A."/>
            <person name="Becerra Lopez-Lavalle L."/>
        </authorList>
    </citation>
    <scope>NUCLEOTIDE SEQUENCE [LARGE SCALE GENOMIC DNA]</scope>
</reference>
<evidence type="ECO:0000313" key="4">
    <source>
        <dbReference type="EMBL" id="CAK9311717.1"/>
    </source>
</evidence>
<dbReference type="SMART" id="SM00043">
    <property type="entry name" value="CY"/>
    <property type="match status" value="1"/>
</dbReference>
<evidence type="ECO:0000256" key="2">
    <source>
        <dbReference type="ARBA" id="ARBA00022704"/>
    </source>
</evidence>
<keyword evidence="2" id="KW-0789">Thiol protease inhibitor</keyword>
<accession>A0ABP0XU85</accession>
<evidence type="ECO:0000259" key="3">
    <source>
        <dbReference type="SMART" id="SM00043"/>
    </source>
</evidence>
<proteinExistence type="predicted"/>
<feature type="domain" description="Cystatin" evidence="3">
    <location>
        <begin position="59"/>
        <end position="150"/>
    </location>
</feature>
<dbReference type="Proteomes" id="UP001642487">
    <property type="component" value="Chromosome 10"/>
</dbReference>
<dbReference type="InterPro" id="IPR000010">
    <property type="entry name" value="Cystatin_dom"/>
</dbReference>
<dbReference type="Pfam" id="PF16845">
    <property type="entry name" value="SQAPI"/>
    <property type="match status" value="1"/>
</dbReference>